<comment type="caution">
    <text evidence="4">The sequence shown here is derived from an EMBL/GenBank/DDBJ whole genome shotgun (WGS) entry which is preliminary data.</text>
</comment>
<keyword evidence="5" id="KW-1185">Reference proteome</keyword>
<organism evidence="4 5">
    <name type="scientific">Zymoseptoria brevis</name>
    <dbReference type="NCBI Taxonomy" id="1047168"/>
    <lineage>
        <taxon>Eukaryota</taxon>
        <taxon>Fungi</taxon>
        <taxon>Dikarya</taxon>
        <taxon>Ascomycota</taxon>
        <taxon>Pezizomycotina</taxon>
        <taxon>Dothideomycetes</taxon>
        <taxon>Dothideomycetidae</taxon>
        <taxon>Mycosphaerellales</taxon>
        <taxon>Mycosphaerellaceae</taxon>
        <taxon>Zymoseptoria</taxon>
    </lineage>
</organism>
<evidence type="ECO:0000313" key="4">
    <source>
        <dbReference type="EMBL" id="KJX97964.1"/>
    </source>
</evidence>
<dbReference type="PANTHER" id="PTHR46505">
    <property type="entry name" value="OXIDOREDUCTASE NAD-BINDING DOMAIN-CONTAINING PROTEIN 1"/>
    <property type="match status" value="1"/>
</dbReference>
<dbReference type="AlphaFoldDB" id="A0A0F4GKN3"/>
<dbReference type="SUPFAM" id="SSF52343">
    <property type="entry name" value="Ferredoxin reductase-like, C-terminal NADP-linked domain"/>
    <property type="match status" value="1"/>
</dbReference>
<dbReference type="Gene3D" id="3.40.50.80">
    <property type="entry name" value="Nucleotide-binding domain of ferredoxin-NADP reductase (FNR) module"/>
    <property type="match status" value="1"/>
</dbReference>
<dbReference type="GO" id="GO:0016491">
    <property type="term" value="F:oxidoreductase activity"/>
    <property type="evidence" value="ECO:0007669"/>
    <property type="project" value="UniProtKB-KW"/>
</dbReference>
<dbReference type="Proteomes" id="UP000033647">
    <property type="component" value="Unassembled WGS sequence"/>
</dbReference>
<evidence type="ECO:0000313" key="5">
    <source>
        <dbReference type="Proteomes" id="UP000033647"/>
    </source>
</evidence>
<dbReference type="InterPro" id="IPR013121">
    <property type="entry name" value="Fe_red_NAD-bd_6"/>
</dbReference>
<dbReference type="PROSITE" id="PS51384">
    <property type="entry name" value="FAD_FR"/>
    <property type="match status" value="1"/>
</dbReference>
<dbReference type="OrthoDB" id="436496at2759"/>
<dbReference type="EMBL" id="LAFY01000442">
    <property type="protein sequence ID" value="KJX97964.1"/>
    <property type="molecule type" value="Genomic_DNA"/>
</dbReference>
<name>A0A0F4GKN3_9PEZI</name>
<evidence type="ECO:0000256" key="2">
    <source>
        <dbReference type="ARBA" id="ARBA00023027"/>
    </source>
</evidence>
<keyword evidence="1" id="KW-0560">Oxidoreductase</keyword>
<dbReference type="PANTHER" id="PTHR46505:SF1">
    <property type="entry name" value="OXIDOREDUCTASE NAD-BINDING DOMAIN-CONTAINING PROTEIN 1"/>
    <property type="match status" value="1"/>
</dbReference>
<evidence type="ECO:0000259" key="3">
    <source>
        <dbReference type="PROSITE" id="PS51384"/>
    </source>
</evidence>
<dbReference type="InterPro" id="IPR039261">
    <property type="entry name" value="FNR_nucleotide-bd"/>
</dbReference>
<proteinExistence type="predicted"/>
<dbReference type="Pfam" id="PF08030">
    <property type="entry name" value="NAD_binding_6"/>
    <property type="match status" value="1"/>
</dbReference>
<feature type="domain" description="FAD-binding FR-type" evidence="3">
    <location>
        <begin position="20"/>
        <end position="131"/>
    </location>
</feature>
<dbReference type="PRINTS" id="PR00406">
    <property type="entry name" value="CYTB5RDTASE"/>
</dbReference>
<dbReference type="InterPro" id="IPR052128">
    <property type="entry name" value="Oxidoreductase_NAD-binding"/>
</dbReference>
<dbReference type="GO" id="GO:0005739">
    <property type="term" value="C:mitochondrion"/>
    <property type="evidence" value="ECO:0007669"/>
    <property type="project" value="TreeGrafter"/>
</dbReference>
<dbReference type="STRING" id="1047168.A0A0F4GKN3"/>
<sequence length="295" mass="32802">MATIRSSVPHEDRTAAEPREGQLEAVVLANIKEVNDNVRLLRLFPVINRTIKFLPGQWLDTFIPGIPRAGGFTLTSTPDQARASVSTPPYLELAIQKSRNPPAQWLWKPSEEIIGTQLVVRVGGSFTWPPPHLDVAKVDRLVLVAGGVGINPLISIFSHLIRTSKRPREIHFVYATKSESDLDPQRILFLPRLMDLVAAAAESNVTLRLFLTGTGDQGYIEHGKLPNSTFGGRIQEIDLLKAIDGYKKNVFGPEHDRKGTVALVCGPPKMTDEMVAYLQKQPGMSLDRVLCEKWW</sequence>
<dbReference type="InterPro" id="IPR017927">
    <property type="entry name" value="FAD-bd_FR_type"/>
</dbReference>
<gene>
    <name evidence="4" type="ORF">TI39_contig450g00003</name>
</gene>
<accession>A0A0F4GKN3</accession>
<reference evidence="4 5" key="1">
    <citation type="submission" date="2015-03" db="EMBL/GenBank/DDBJ databases">
        <title>RNA-seq based gene annotation and comparative genomics of four Zymoseptoria species reveal species-specific pathogenicity related genes and transposable element activity.</title>
        <authorList>
            <person name="Grandaubert J."/>
            <person name="Bhattacharyya A."/>
            <person name="Stukenbrock E.H."/>
        </authorList>
    </citation>
    <scope>NUCLEOTIDE SEQUENCE [LARGE SCALE GENOMIC DNA]</scope>
    <source>
        <strain evidence="4 5">Zb18110</strain>
    </source>
</reference>
<dbReference type="CDD" id="cd00322">
    <property type="entry name" value="FNR_like"/>
    <property type="match status" value="1"/>
</dbReference>
<evidence type="ECO:0000256" key="1">
    <source>
        <dbReference type="ARBA" id="ARBA00023002"/>
    </source>
</evidence>
<keyword evidence="2" id="KW-0520">NAD</keyword>
<protein>
    <submittedName>
        <fullName evidence="4">Oxidoreductase NAD-binding domain-containing protein 1</fullName>
    </submittedName>
</protein>